<evidence type="ECO:0000313" key="4">
    <source>
        <dbReference type="Proteomes" id="UP000465866"/>
    </source>
</evidence>
<dbReference type="Gene3D" id="1.10.530.10">
    <property type="match status" value="1"/>
</dbReference>
<evidence type="ECO:0000313" key="3">
    <source>
        <dbReference type="EMBL" id="BBX45840.1"/>
    </source>
</evidence>
<keyword evidence="4" id="KW-1185">Reference proteome</keyword>
<feature type="region of interest" description="Disordered" evidence="1">
    <location>
        <begin position="395"/>
        <end position="449"/>
    </location>
</feature>
<gene>
    <name evidence="3" type="ORF">MCOO_18550</name>
</gene>
<feature type="domain" description="Transglycosylase SLT" evidence="2">
    <location>
        <begin position="219"/>
        <end position="267"/>
    </location>
</feature>
<name>A0A7I7KUQ0_9MYCO</name>
<proteinExistence type="predicted"/>
<evidence type="ECO:0000259" key="2">
    <source>
        <dbReference type="Pfam" id="PF13406"/>
    </source>
</evidence>
<dbReference type="EMBL" id="AP022569">
    <property type="protein sequence ID" value="BBX45840.1"/>
    <property type="molecule type" value="Genomic_DNA"/>
</dbReference>
<protein>
    <submittedName>
        <fullName evidence="3">Membrane protein</fullName>
    </submittedName>
</protein>
<dbReference type="CDD" id="cd13399">
    <property type="entry name" value="Slt35-like"/>
    <property type="match status" value="1"/>
</dbReference>
<reference evidence="3 4" key="1">
    <citation type="journal article" date="2019" name="Emerg. Microbes Infect.">
        <title>Comprehensive subspecies identification of 175 nontuberculous mycobacteria species based on 7547 genomic profiles.</title>
        <authorList>
            <person name="Matsumoto Y."/>
            <person name="Kinjo T."/>
            <person name="Motooka D."/>
            <person name="Nabeya D."/>
            <person name="Jung N."/>
            <person name="Uechi K."/>
            <person name="Horii T."/>
            <person name="Iida T."/>
            <person name="Fujita J."/>
            <person name="Nakamura S."/>
        </authorList>
    </citation>
    <scope>NUCLEOTIDE SEQUENCE [LARGE SCALE GENOMIC DNA]</scope>
    <source>
        <strain evidence="3 4">JCM 12404</strain>
    </source>
</reference>
<evidence type="ECO:0000256" key="1">
    <source>
        <dbReference type="SAM" id="MobiDB-lite"/>
    </source>
</evidence>
<dbReference type="KEGG" id="mcoo:MCOO_18550"/>
<dbReference type="Pfam" id="PF13406">
    <property type="entry name" value="SLT_2"/>
    <property type="match status" value="1"/>
</dbReference>
<feature type="compositionally biased region" description="Pro residues" evidence="1">
    <location>
        <begin position="411"/>
        <end position="449"/>
    </location>
</feature>
<dbReference type="InterPro" id="IPR031304">
    <property type="entry name" value="SLT_2"/>
</dbReference>
<feature type="compositionally biased region" description="Low complexity" evidence="1">
    <location>
        <begin position="401"/>
        <end position="410"/>
    </location>
</feature>
<dbReference type="GO" id="GO:0009253">
    <property type="term" value="P:peptidoglycan catabolic process"/>
    <property type="evidence" value="ECO:0007669"/>
    <property type="project" value="TreeGrafter"/>
</dbReference>
<dbReference type="Proteomes" id="UP000465866">
    <property type="component" value="Chromosome"/>
</dbReference>
<dbReference type="PANTHER" id="PTHR30163">
    <property type="entry name" value="MEMBRANE-BOUND LYTIC MUREIN TRANSGLYCOSYLASE B"/>
    <property type="match status" value="1"/>
</dbReference>
<sequence>MGARPALAQLRQRVVRMPKPPKVPRPVVSAASTVTAATTTIQDALTRTARSPAFGVVIIASLIFTGVEGATAPPYPMSKSTVHGAAITPVAAVTRASTDPTGPLVVAALHPKVGFHIAEATASAPPPTVVVNTPGALGIPMTALTAYRNAERMMATADPNCGISWNLLAGIGRIESGHANNGATDVHGTAVRPIYGPTLDGTLPGNEVVVQGNTGGRISYARAMGPMQFLPGTWARYAADGDGDGKADPQNLYDSTLAAARYLCSGGLNLRDQSQVLSSILRYNNSMPYAQNVLGWAAAYATGVIPVDLPPITGPPPPLGDAHLENAEGLGPNLPLNMHGLPSTDPLARVPLIDLSGTSNSINQPVLPWQQQQTASAYGPSCTVICIGTETGAPQQTFNTPPSSAMAPAPDMFPAPPPNLFSAPPPAAPPPADAPAAPAGPPPAPAPAN</sequence>
<dbReference type="SUPFAM" id="SSF53955">
    <property type="entry name" value="Lysozyme-like"/>
    <property type="match status" value="1"/>
</dbReference>
<dbReference type="InterPro" id="IPR043426">
    <property type="entry name" value="MltB-like"/>
</dbReference>
<dbReference type="InterPro" id="IPR023346">
    <property type="entry name" value="Lysozyme-like_dom_sf"/>
</dbReference>
<accession>A0A7I7KUQ0</accession>
<dbReference type="AlphaFoldDB" id="A0A7I7KUQ0"/>
<dbReference type="GO" id="GO:0008933">
    <property type="term" value="F:peptidoglycan lytic transglycosylase activity"/>
    <property type="evidence" value="ECO:0007669"/>
    <property type="project" value="TreeGrafter"/>
</dbReference>
<organism evidence="3 4">
    <name type="scientific">Mycobacterium cookii</name>
    <dbReference type="NCBI Taxonomy" id="1775"/>
    <lineage>
        <taxon>Bacteria</taxon>
        <taxon>Bacillati</taxon>
        <taxon>Actinomycetota</taxon>
        <taxon>Actinomycetes</taxon>
        <taxon>Mycobacteriales</taxon>
        <taxon>Mycobacteriaceae</taxon>
        <taxon>Mycobacterium</taxon>
    </lineage>
</organism>
<dbReference type="PANTHER" id="PTHR30163:SF8">
    <property type="entry name" value="LYTIC MUREIN TRANSGLYCOSYLASE"/>
    <property type="match status" value="1"/>
</dbReference>